<proteinExistence type="predicted"/>
<gene>
    <name evidence="1" type="ORF">SMTD_LOCUS11806</name>
</gene>
<sequence length="52" mass="6264">MVVVGSQQKTLYIGFRSIWHSSARYTCNIEETNAPWLIRPRVNEFHSQRRYH</sequence>
<dbReference type="AlphaFoldDB" id="A0A183PBS0"/>
<protein>
    <submittedName>
        <fullName evidence="1">Uncharacterized protein</fullName>
    </submittedName>
</protein>
<reference evidence="1 2" key="1">
    <citation type="submission" date="2018-11" db="EMBL/GenBank/DDBJ databases">
        <authorList>
            <consortium name="Pathogen Informatics"/>
        </authorList>
    </citation>
    <scope>NUCLEOTIDE SEQUENCE [LARGE SCALE GENOMIC DNA]</scope>
    <source>
        <strain>Denwood</strain>
        <strain evidence="2">Zambia</strain>
    </source>
</reference>
<evidence type="ECO:0000313" key="2">
    <source>
        <dbReference type="Proteomes" id="UP000269396"/>
    </source>
</evidence>
<keyword evidence="2" id="KW-1185">Reference proteome</keyword>
<name>A0A183PBS0_9TREM</name>
<organism evidence="1 2">
    <name type="scientific">Schistosoma mattheei</name>
    <dbReference type="NCBI Taxonomy" id="31246"/>
    <lineage>
        <taxon>Eukaryota</taxon>
        <taxon>Metazoa</taxon>
        <taxon>Spiralia</taxon>
        <taxon>Lophotrochozoa</taxon>
        <taxon>Platyhelminthes</taxon>
        <taxon>Trematoda</taxon>
        <taxon>Digenea</taxon>
        <taxon>Strigeidida</taxon>
        <taxon>Schistosomatoidea</taxon>
        <taxon>Schistosomatidae</taxon>
        <taxon>Schistosoma</taxon>
    </lineage>
</organism>
<dbReference type="Proteomes" id="UP000269396">
    <property type="component" value="Unassembled WGS sequence"/>
</dbReference>
<dbReference type="EMBL" id="UZAL01031826">
    <property type="protein sequence ID" value="VDP59286.1"/>
    <property type="molecule type" value="Genomic_DNA"/>
</dbReference>
<accession>A0A183PBS0</accession>
<evidence type="ECO:0000313" key="1">
    <source>
        <dbReference type="EMBL" id="VDP59286.1"/>
    </source>
</evidence>